<name>A0A6A6TMN4_9PLEO</name>
<keyword evidence="3" id="KW-1185">Reference proteome</keyword>
<gene>
    <name evidence="2" type="ORF">K491DRAFT_36338</name>
</gene>
<evidence type="ECO:0000313" key="3">
    <source>
        <dbReference type="Proteomes" id="UP000799324"/>
    </source>
</evidence>
<dbReference type="PANTHER" id="PTHR10622">
    <property type="entry name" value="HET DOMAIN-CONTAINING PROTEIN"/>
    <property type="match status" value="1"/>
</dbReference>
<evidence type="ECO:0000259" key="1">
    <source>
        <dbReference type="Pfam" id="PF06985"/>
    </source>
</evidence>
<dbReference type="OrthoDB" id="20872at2759"/>
<dbReference type="Proteomes" id="UP000799324">
    <property type="component" value="Unassembled WGS sequence"/>
</dbReference>
<organism evidence="2 3">
    <name type="scientific">Lophiostoma macrostomum CBS 122681</name>
    <dbReference type="NCBI Taxonomy" id="1314788"/>
    <lineage>
        <taxon>Eukaryota</taxon>
        <taxon>Fungi</taxon>
        <taxon>Dikarya</taxon>
        <taxon>Ascomycota</taxon>
        <taxon>Pezizomycotina</taxon>
        <taxon>Dothideomycetes</taxon>
        <taxon>Pleosporomycetidae</taxon>
        <taxon>Pleosporales</taxon>
        <taxon>Lophiostomataceae</taxon>
        <taxon>Lophiostoma</taxon>
    </lineage>
</organism>
<dbReference type="Pfam" id="PF06985">
    <property type="entry name" value="HET"/>
    <property type="match status" value="1"/>
</dbReference>
<feature type="domain" description="Heterokaryon incompatibility" evidence="1">
    <location>
        <begin position="38"/>
        <end position="132"/>
    </location>
</feature>
<proteinExistence type="predicted"/>
<dbReference type="EMBL" id="MU004298">
    <property type="protein sequence ID" value="KAF2660581.1"/>
    <property type="molecule type" value="Genomic_DNA"/>
</dbReference>
<accession>A0A6A6TMN4</accession>
<reference evidence="2" key="1">
    <citation type="journal article" date="2020" name="Stud. Mycol.">
        <title>101 Dothideomycetes genomes: a test case for predicting lifestyles and emergence of pathogens.</title>
        <authorList>
            <person name="Haridas S."/>
            <person name="Albert R."/>
            <person name="Binder M."/>
            <person name="Bloem J."/>
            <person name="Labutti K."/>
            <person name="Salamov A."/>
            <person name="Andreopoulos B."/>
            <person name="Baker S."/>
            <person name="Barry K."/>
            <person name="Bills G."/>
            <person name="Bluhm B."/>
            <person name="Cannon C."/>
            <person name="Castanera R."/>
            <person name="Culley D."/>
            <person name="Daum C."/>
            <person name="Ezra D."/>
            <person name="Gonzalez J."/>
            <person name="Henrissat B."/>
            <person name="Kuo A."/>
            <person name="Liang C."/>
            <person name="Lipzen A."/>
            <person name="Lutzoni F."/>
            <person name="Magnuson J."/>
            <person name="Mondo S."/>
            <person name="Nolan M."/>
            <person name="Ohm R."/>
            <person name="Pangilinan J."/>
            <person name="Park H.-J."/>
            <person name="Ramirez L."/>
            <person name="Alfaro M."/>
            <person name="Sun H."/>
            <person name="Tritt A."/>
            <person name="Yoshinaga Y."/>
            <person name="Zwiers L.-H."/>
            <person name="Turgeon B."/>
            <person name="Goodwin S."/>
            <person name="Spatafora J."/>
            <person name="Crous P."/>
            <person name="Grigoriev I."/>
        </authorList>
    </citation>
    <scope>NUCLEOTIDE SEQUENCE</scope>
    <source>
        <strain evidence="2">CBS 122681</strain>
    </source>
</reference>
<protein>
    <submittedName>
        <fullName evidence="2">HET-domain-containing protein</fullName>
    </submittedName>
</protein>
<evidence type="ECO:0000313" key="2">
    <source>
        <dbReference type="EMBL" id="KAF2660581.1"/>
    </source>
</evidence>
<dbReference type="PANTHER" id="PTHR10622:SF10">
    <property type="entry name" value="HET DOMAIN-CONTAINING PROTEIN"/>
    <property type="match status" value="1"/>
</dbReference>
<dbReference type="AlphaFoldDB" id="A0A6A6TMN4"/>
<sequence>MRLIDVEAFLKAKNEAAKVGGIKTTLLTNDLPPPSEPYAILSHRWDVDTKKEVSYQDINNPNIYSVEMAQKPGFAKIVKACSQASSDGYRYIWVDTCCIDKTNSTELSEAINSMYSYYRDAAVCYAYLFDWDSGNEVEHRWESFKHSSWFKRGWTLQELIASRTILFFDKDWNHAKVWIKTHFVETEFLNTLQDASGIEASVLNGVKKLHQVPVAVRMSWASLRQTGRLEDVAYSLLGIFDVNMAMLYGEGSKAFLRLQEHIIAQTTDLSIFAWRAPRHFPEHTGILAPDPSFFKGMGSLRTHHHSLLELRDFALTNRGVKFNAPLPYNTMSGSFVLPINHGIVEHANLAIGLRPIGSDLFVCLRPQVLVELYDRHMVYPAKNKTNESFHVKTLTKEESQLIEDNVLILHDPVDDSPTRETWYRRVEPAGA</sequence>
<dbReference type="InterPro" id="IPR010730">
    <property type="entry name" value="HET"/>
</dbReference>